<reference evidence="8 9" key="1">
    <citation type="journal article" date="2018" name="Mol. Biol. Evol.">
        <title>Broad Genomic Sampling Reveals a Smut Pathogenic Ancestry of the Fungal Clade Ustilaginomycotina.</title>
        <authorList>
            <person name="Kijpornyongpan T."/>
            <person name="Mondo S.J."/>
            <person name="Barry K."/>
            <person name="Sandor L."/>
            <person name="Lee J."/>
            <person name="Lipzen A."/>
            <person name="Pangilinan J."/>
            <person name="LaButti K."/>
            <person name="Hainaut M."/>
            <person name="Henrissat B."/>
            <person name="Grigoriev I.V."/>
            <person name="Spatafora J.W."/>
            <person name="Aime M.C."/>
        </authorList>
    </citation>
    <scope>NUCLEOTIDE SEQUENCE [LARGE SCALE GENOMIC DNA]</scope>
    <source>
        <strain evidence="8 9">MCA 4186</strain>
    </source>
</reference>
<protein>
    <submittedName>
        <fullName evidence="8">Acetoacetate-CoA ligase</fullName>
    </submittedName>
</protein>
<feature type="domain" description="Acetyl-coenzyme A synthetase N-terminal" evidence="7">
    <location>
        <begin position="49"/>
        <end position="106"/>
    </location>
</feature>
<dbReference type="AlphaFoldDB" id="A0A316ZJA1"/>
<name>A0A316ZJA1_9BASI</name>
<dbReference type="Proteomes" id="UP000245946">
    <property type="component" value="Unassembled WGS sequence"/>
</dbReference>
<keyword evidence="2 8" id="KW-0436">Ligase</keyword>
<evidence type="ECO:0000256" key="3">
    <source>
        <dbReference type="ARBA" id="ARBA00022741"/>
    </source>
</evidence>
<dbReference type="GO" id="GO:0006629">
    <property type="term" value="P:lipid metabolic process"/>
    <property type="evidence" value="ECO:0007669"/>
    <property type="project" value="InterPro"/>
</dbReference>
<dbReference type="NCBIfam" id="TIGR01217">
    <property type="entry name" value="ac_ac_CoA_syn"/>
    <property type="match status" value="1"/>
</dbReference>
<dbReference type="GO" id="GO:0030729">
    <property type="term" value="F:acetoacetate-CoA ligase activity"/>
    <property type="evidence" value="ECO:0007669"/>
    <property type="project" value="InterPro"/>
</dbReference>
<keyword evidence="3" id="KW-0547">Nucleotide-binding</keyword>
<evidence type="ECO:0000313" key="9">
    <source>
        <dbReference type="Proteomes" id="UP000245946"/>
    </source>
</evidence>
<dbReference type="STRING" id="58919.A0A316ZJA1"/>
<keyword evidence="5" id="KW-0472">Membrane</keyword>
<organism evidence="8 9">
    <name type="scientific">Tilletiopsis washingtonensis</name>
    <dbReference type="NCBI Taxonomy" id="58919"/>
    <lineage>
        <taxon>Eukaryota</taxon>
        <taxon>Fungi</taxon>
        <taxon>Dikarya</taxon>
        <taxon>Basidiomycota</taxon>
        <taxon>Ustilaginomycotina</taxon>
        <taxon>Exobasidiomycetes</taxon>
        <taxon>Entylomatales</taxon>
        <taxon>Entylomatales incertae sedis</taxon>
        <taxon>Tilletiopsis</taxon>
    </lineage>
</organism>
<evidence type="ECO:0000256" key="4">
    <source>
        <dbReference type="ARBA" id="ARBA00022840"/>
    </source>
</evidence>
<dbReference type="PROSITE" id="PS00455">
    <property type="entry name" value="AMP_BINDING"/>
    <property type="match status" value="1"/>
</dbReference>
<evidence type="ECO:0000256" key="2">
    <source>
        <dbReference type="ARBA" id="ARBA00022598"/>
    </source>
</evidence>
<dbReference type="RefSeq" id="XP_025601423.1">
    <property type="nucleotide sequence ID" value="XM_025741271.1"/>
</dbReference>
<dbReference type="GO" id="GO:0005524">
    <property type="term" value="F:ATP binding"/>
    <property type="evidence" value="ECO:0007669"/>
    <property type="project" value="UniProtKB-KW"/>
</dbReference>
<evidence type="ECO:0000313" key="8">
    <source>
        <dbReference type="EMBL" id="PWO01145.1"/>
    </source>
</evidence>
<dbReference type="Gene3D" id="3.30.300.30">
    <property type="match status" value="1"/>
</dbReference>
<dbReference type="Gene3D" id="3.40.50.12780">
    <property type="entry name" value="N-terminal domain of ligase-like"/>
    <property type="match status" value="1"/>
</dbReference>
<dbReference type="PANTHER" id="PTHR42921">
    <property type="entry name" value="ACETOACETYL-COA SYNTHETASE"/>
    <property type="match status" value="1"/>
</dbReference>
<feature type="transmembrane region" description="Helical" evidence="5">
    <location>
        <begin position="162"/>
        <end position="187"/>
    </location>
</feature>
<dbReference type="PANTHER" id="PTHR42921:SF1">
    <property type="entry name" value="ACETOACETYL-COA SYNTHETASE"/>
    <property type="match status" value="1"/>
</dbReference>
<dbReference type="SUPFAM" id="SSF56801">
    <property type="entry name" value="Acetyl-CoA synthetase-like"/>
    <property type="match status" value="1"/>
</dbReference>
<evidence type="ECO:0000256" key="5">
    <source>
        <dbReference type="SAM" id="Phobius"/>
    </source>
</evidence>
<dbReference type="Pfam" id="PF00501">
    <property type="entry name" value="AMP-binding"/>
    <property type="match status" value="1"/>
</dbReference>
<dbReference type="OrthoDB" id="10253869at2759"/>
<comment type="similarity">
    <text evidence="1">Belongs to the ATP-dependent AMP-binding enzyme family.</text>
</comment>
<dbReference type="InterPro" id="IPR045851">
    <property type="entry name" value="AMP-bd_C_sf"/>
</dbReference>
<evidence type="ECO:0000259" key="7">
    <source>
        <dbReference type="Pfam" id="PF16177"/>
    </source>
</evidence>
<dbReference type="InterPro" id="IPR042099">
    <property type="entry name" value="ANL_N_sf"/>
</dbReference>
<dbReference type="NCBIfam" id="NF002937">
    <property type="entry name" value="PRK03584.1"/>
    <property type="match status" value="1"/>
</dbReference>
<dbReference type="InterPro" id="IPR020845">
    <property type="entry name" value="AMP-binding_CS"/>
</dbReference>
<dbReference type="EMBL" id="KZ819283">
    <property type="protein sequence ID" value="PWO01145.1"/>
    <property type="molecule type" value="Genomic_DNA"/>
</dbReference>
<proteinExistence type="inferred from homology"/>
<keyword evidence="4" id="KW-0067">ATP-binding</keyword>
<evidence type="ECO:0000256" key="1">
    <source>
        <dbReference type="ARBA" id="ARBA00006432"/>
    </source>
</evidence>
<keyword evidence="9" id="KW-1185">Reference proteome</keyword>
<dbReference type="InterPro" id="IPR005914">
    <property type="entry name" value="Acac_CoA_synth"/>
</dbReference>
<keyword evidence="5" id="KW-0812">Transmembrane</keyword>
<gene>
    <name evidence="8" type="ORF">FA09DRAFT_327101</name>
</gene>
<accession>A0A316ZJA1</accession>
<dbReference type="Pfam" id="PF16177">
    <property type="entry name" value="ACAS_N"/>
    <property type="match status" value="1"/>
</dbReference>
<keyword evidence="5" id="KW-1133">Transmembrane helix</keyword>
<dbReference type="InterPro" id="IPR000873">
    <property type="entry name" value="AMP-dep_synth/lig_dom"/>
</dbReference>
<evidence type="ECO:0000259" key="6">
    <source>
        <dbReference type="Pfam" id="PF00501"/>
    </source>
</evidence>
<dbReference type="GeneID" id="37268815"/>
<feature type="domain" description="AMP-dependent synthetase/ligase" evidence="6">
    <location>
        <begin position="133"/>
        <end position="494"/>
    </location>
</feature>
<sequence length="689" mass="75317">MSAATQAEAAAAEKVQGKLVWEPKDPSSTRIDAFRRNVAERRGLQLDDYHAFWRWSVEHPADFWADVWDETGVIASKRYEQVLPESAAMYPPPRWFEGARLNFAENMLRHRGSTPAVYEATEPEGDGGVLHLASYTHDELRQAVANAARAMRRRGLKTGDRVALYAPNCAATLIAFLAAASIGAVWLSCAPDFGAAGVLERLRALQPRFLFTCDGVRYNGRKHPHAAKVKEVLDGLKVEGQPLELLVEIEYIGGQTPIEGAMRWADFLEEGAGDDHIEYSQLDFNHPLWVLFSSGTTGKPKAITHRAGGMLLQLSKEHLIHGGLSKDDVFFQFTTPAWMMHNFLIATLVAGCAIVLYDGAPLKPANVLWELADRYGITVFGTSAGYLSALQRSGYRPKDEFPNLKVRQILSTGSPLRADLYPWIIDAIGPVLIGSITGGTDIASLFAGHNEALPVRAGEIQARNLGMNVDVFDEEGKPVAAGAGEGDLVCKTPFPAQPLGFWGQPESRHFETYYSQFPGVWYHGDYVSLTPSLGLEMRGRSDAILNPGGIRFGSSEIYETLEAHKTSAHLCDIDAAVVCALKTRGGDDEVVVLLVTLRLDSASASPEGFKALETAVKSAVRSARSARHVPAFIRQVQGVPLTLNSKLSEIPVKKLLNGAELSAINRSTLQNPDCLEEYVQLGKELRDAM</sequence>
<dbReference type="InterPro" id="IPR032387">
    <property type="entry name" value="ACAS_N"/>
</dbReference>